<gene>
    <name evidence="2" type="ORF">C4K68_25555</name>
</gene>
<protein>
    <recommendedName>
        <fullName evidence="1">Dystroglycan-type cadherin-like domain-containing protein</fullName>
    </recommendedName>
</protein>
<feature type="domain" description="Dystroglycan-type cadherin-like" evidence="1">
    <location>
        <begin position="441"/>
        <end position="511"/>
    </location>
</feature>
<organism evidence="2 3">
    <name type="scientific">Proteobacteria bacterium 228</name>
    <dbReference type="NCBI Taxonomy" id="2083153"/>
    <lineage>
        <taxon>Bacteria</taxon>
        <taxon>Pseudomonadati</taxon>
        <taxon>Pseudomonadota</taxon>
    </lineage>
</organism>
<dbReference type="SMART" id="SM00736">
    <property type="entry name" value="CADG"/>
    <property type="match status" value="5"/>
</dbReference>
<dbReference type="Proteomes" id="UP000238196">
    <property type="component" value="Unassembled WGS sequence"/>
</dbReference>
<proteinExistence type="predicted"/>
<dbReference type="GO" id="GO:0005509">
    <property type="term" value="F:calcium ion binding"/>
    <property type="evidence" value="ECO:0007669"/>
    <property type="project" value="InterPro"/>
</dbReference>
<dbReference type="AlphaFoldDB" id="A0A2S5KI41"/>
<dbReference type="PANTHER" id="PTHR21559">
    <property type="entry name" value="DYSTROGLYCAN-RELATED"/>
    <property type="match status" value="1"/>
</dbReference>
<reference evidence="2 3" key="1">
    <citation type="submission" date="2018-02" db="EMBL/GenBank/DDBJ databases">
        <title>novel marine gammaproteobacteria from coastal saline agro ecosystem.</title>
        <authorList>
            <person name="Krishnan R."/>
            <person name="Ramesh Kumar N."/>
        </authorList>
    </citation>
    <scope>NUCLEOTIDE SEQUENCE [LARGE SCALE GENOMIC DNA]</scope>
    <source>
        <strain evidence="2 3">228</strain>
    </source>
</reference>
<dbReference type="OrthoDB" id="5287121at2"/>
<dbReference type="PANTHER" id="PTHR21559:SF21">
    <property type="entry name" value="DYSTROGLYCAN 1"/>
    <property type="match status" value="1"/>
</dbReference>
<feature type="domain" description="Dystroglycan-type cadherin-like" evidence="1">
    <location>
        <begin position="241"/>
        <end position="340"/>
    </location>
</feature>
<name>A0A2S5KI41_9PROT</name>
<dbReference type="InterPro" id="IPR006644">
    <property type="entry name" value="Cadg"/>
</dbReference>
<dbReference type="GO" id="GO:0016011">
    <property type="term" value="C:dystroglycan complex"/>
    <property type="evidence" value="ECO:0007669"/>
    <property type="project" value="TreeGrafter"/>
</dbReference>
<comment type="caution">
    <text evidence="2">The sequence shown here is derived from an EMBL/GenBank/DDBJ whole genome shotgun (WGS) entry which is preliminary data.</text>
</comment>
<evidence type="ECO:0000313" key="3">
    <source>
        <dbReference type="Proteomes" id="UP000238196"/>
    </source>
</evidence>
<evidence type="ECO:0000259" key="1">
    <source>
        <dbReference type="SMART" id="SM00736"/>
    </source>
</evidence>
<dbReference type="NCBIfam" id="NF012211">
    <property type="entry name" value="tand_rpt_95"/>
    <property type="match status" value="4"/>
</dbReference>
<accession>A0A2S5KI41</accession>
<feature type="domain" description="Dystroglycan-type cadherin-like" evidence="1">
    <location>
        <begin position="341"/>
        <end position="440"/>
    </location>
</feature>
<feature type="non-terminal residue" evidence="2">
    <location>
        <position position="1"/>
    </location>
</feature>
<sequence length="511" mass="50783">GTPTNDDVGAISIKVTATDGSNASVSSSFSLTVANTNDAPTAGVISAQSATEDSSFSFTVPAGTFSDVDAGDNLTYTATLADGSALPGWLSFNATTRTFSGTPENSDVGSLSITVTATDGSNAAVSSTFSLTVANVNDAPTAGVISVQSATEDSAFSFTVPAGTFSDVDAGDSLTYTATLADGSVLPSWLSFNAATRTFSGTPTNDDVGAISIKVTATDGSNAAVSSSFSLTVTNVNDAPTAGVISAQSATEDSSFSFTVPAGTFSDVDAGDSLTYTATLADGSALPSWLSFNATTRTFSGTPTNDDVGAISIKVTATDGSDAAVSSSFSLTVANVNDAPTAGVISAQSATEDSRFSFTVPTNTFSDVDAGDSLTYTATLADGSALPSWLSFNAATRTFSGTPTNDDVGSLSIRVTATDGSDAAVSSSFTLTVANVNDAPTAGTIAAQTTAEDSAFSFTLPQGLFGDVDSSDSLTLSATLADGSALPGWLSFNAATGTFSGTPDNGDVGSL</sequence>
<feature type="non-terminal residue" evidence="2">
    <location>
        <position position="511"/>
    </location>
</feature>
<dbReference type="SUPFAM" id="SSF49313">
    <property type="entry name" value="Cadherin-like"/>
    <property type="match status" value="6"/>
</dbReference>
<feature type="domain" description="Dystroglycan-type cadherin-like" evidence="1">
    <location>
        <begin position="40"/>
        <end position="140"/>
    </location>
</feature>
<dbReference type="InterPro" id="IPR015919">
    <property type="entry name" value="Cadherin-like_sf"/>
</dbReference>
<dbReference type="Gene3D" id="2.60.40.10">
    <property type="entry name" value="Immunoglobulins"/>
    <property type="match status" value="6"/>
</dbReference>
<feature type="domain" description="Dystroglycan-type cadherin-like" evidence="1">
    <location>
        <begin position="141"/>
        <end position="240"/>
    </location>
</feature>
<dbReference type="EMBL" id="PRLP01000147">
    <property type="protein sequence ID" value="PPC74484.1"/>
    <property type="molecule type" value="Genomic_DNA"/>
</dbReference>
<dbReference type="InterPro" id="IPR013783">
    <property type="entry name" value="Ig-like_fold"/>
</dbReference>
<dbReference type="GO" id="GO:0043236">
    <property type="term" value="F:laminin binding"/>
    <property type="evidence" value="ECO:0007669"/>
    <property type="project" value="TreeGrafter"/>
</dbReference>
<evidence type="ECO:0000313" key="2">
    <source>
        <dbReference type="EMBL" id="PPC74484.1"/>
    </source>
</evidence>
<dbReference type="Pfam" id="PF05345">
    <property type="entry name" value="He_PIG"/>
    <property type="match status" value="5"/>
</dbReference>